<accession>A0ABR7CJU8</accession>
<dbReference type="InterPro" id="IPR006680">
    <property type="entry name" value="Amidohydro-rel"/>
</dbReference>
<dbReference type="SUPFAM" id="SSF51556">
    <property type="entry name" value="Metallo-dependent hydrolases"/>
    <property type="match status" value="1"/>
</dbReference>
<dbReference type="NCBIfam" id="NF006688">
    <property type="entry name" value="PRK09236.1"/>
    <property type="match status" value="1"/>
</dbReference>
<keyword evidence="8" id="KW-1185">Reference proteome</keyword>
<dbReference type="EC" id="3.5.2.3" evidence="7"/>
<gene>
    <name evidence="7" type="ORF">H8S08_02365</name>
</gene>
<dbReference type="CDD" id="cd01318">
    <property type="entry name" value="DHOase_IIb"/>
    <property type="match status" value="1"/>
</dbReference>
<organism evidence="7 8">
    <name type="scientific">Alistipes hominis</name>
    <dbReference type="NCBI Taxonomy" id="2763015"/>
    <lineage>
        <taxon>Bacteria</taxon>
        <taxon>Pseudomonadati</taxon>
        <taxon>Bacteroidota</taxon>
        <taxon>Bacteroidia</taxon>
        <taxon>Bacteroidales</taxon>
        <taxon>Rikenellaceae</taxon>
        <taxon>Alistipes</taxon>
    </lineage>
</organism>
<dbReference type="InterPro" id="IPR032466">
    <property type="entry name" value="Metal_Hydrolase"/>
</dbReference>
<comment type="caution">
    <text evidence="7">The sequence shown here is derived from an EMBL/GenBank/DDBJ whole genome shotgun (WGS) entry which is preliminary data.</text>
</comment>
<reference evidence="7 8" key="1">
    <citation type="submission" date="2020-08" db="EMBL/GenBank/DDBJ databases">
        <title>Genome public.</title>
        <authorList>
            <person name="Liu C."/>
            <person name="Sun Q."/>
        </authorList>
    </citation>
    <scope>NUCLEOTIDE SEQUENCE [LARGE SCALE GENOMIC DNA]</scope>
    <source>
        <strain evidence="7 8">New-7</strain>
    </source>
</reference>
<protein>
    <submittedName>
        <fullName evidence="7">Dihydroorotase</fullName>
        <ecNumber evidence="7">3.5.2.3</ecNumber>
    </submittedName>
</protein>
<comment type="cofactor">
    <cofactor evidence="1">
        <name>Zn(2+)</name>
        <dbReference type="ChEBI" id="CHEBI:29105"/>
    </cofactor>
</comment>
<dbReference type="InterPro" id="IPR050138">
    <property type="entry name" value="DHOase/Allantoinase_Hydrolase"/>
</dbReference>
<sequence>MSRGLLIRGGTVFGDGVRFEGYVVVRGERIAEIGRGAYPHDRFEGETIDARGQWVLPGAIDDQVHFREPGLTYKADIHSESAAAAAGGVTSFMDMPNVKPPTVTLGLLDEKFERAAETSVTNYSFYFGATNENAAEIERIDPKRVCGVKVFMGSSTGNMLVDDDRALASIFAQSPVPVATHCEDEATVRANMERFRAGYGDEITVAMHPLIRSAEACYRSSAKAIELATRYGADLHVLHLSTARELDLFDRGPLSGKRITNEVCVHHLWFSDADYARMGNFIKWNPAIKSEADRDALRRGIADGRVDVVATDHAPHTLDEKKLPYLKAPSGGPLVQHSLVAMLEMSRNGVFPVETAVEKMCHAPAVRFRIRERGYLREGYFADIVLVRPDDPWTVSPQNILSKCGWSPFEGVTFSNRVTHTLVNGKIVFRNGAVDRDARGRALEFDR</sequence>
<evidence type="ECO:0000256" key="5">
    <source>
        <dbReference type="ARBA" id="ARBA00022801"/>
    </source>
</evidence>
<dbReference type="InterPro" id="IPR011059">
    <property type="entry name" value="Metal-dep_hydrolase_composite"/>
</dbReference>
<dbReference type="Gene3D" id="3.20.20.140">
    <property type="entry name" value="Metal-dependent hydrolases"/>
    <property type="match status" value="1"/>
</dbReference>
<dbReference type="EMBL" id="JACOOK010000001">
    <property type="protein sequence ID" value="MBC5615867.1"/>
    <property type="molecule type" value="Genomic_DNA"/>
</dbReference>
<dbReference type="PANTHER" id="PTHR43668">
    <property type="entry name" value="ALLANTOINASE"/>
    <property type="match status" value="1"/>
</dbReference>
<feature type="domain" description="Amidohydrolase-related" evidence="6">
    <location>
        <begin position="54"/>
        <end position="428"/>
    </location>
</feature>
<keyword evidence="4" id="KW-0479">Metal-binding</keyword>
<dbReference type="NCBIfam" id="TIGR00857">
    <property type="entry name" value="pyrC_multi"/>
    <property type="match status" value="1"/>
</dbReference>
<dbReference type="PANTHER" id="PTHR43668:SF4">
    <property type="entry name" value="ALLANTOINASE"/>
    <property type="match status" value="1"/>
</dbReference>
<dbReference type="Pfam" id="PF01979">
    <property type="entry name" value="Amidohydro_1"/>
    <property type="match status" value="1"/>
</dbReference>
<dbReference type="SUPFAM" id="SSF51338">
    <property type="entry name" value="Composite domain of metallo-dependent hydrolases"/>
    <property type="match status" value="1"/>
</dbReference>
<dbReference type="GO" id="GO:0004151">
    <property type="term" value="F:dihydroorotase activity"/>
    <property type="evidence" value="ECO:0007669"/>
    <property type="project" value="UniProtKB-EC"/>
</dbReference>
<name>A0ABR7CJU8_9BACT</name>
<comment type="function">
    <text evidence="2">Catalyzes the reversible cyclization of carbamoyl aspartate to dihydroorotate.</text>
</comment>
<keyword evidence="5 7" id="KW-0378">Hydrolase</keyword>
<evidence type="ECO:0000256" key="3">
    <source>
        <dbReference type="ARBA" id="ARBA00010286"/>
    </source>
</evidence>
<dbReference type="Gene3D" id="2.30.40.10">
    <property type="entry name" value="Urease, subunit C, domain 1"/>
    <property type="match status" value="1"/>
</dbReference>
<dbReference type="Proteomes" id="UP000636891">
    <property type="component" value="Unassembled WGS sequence"/>
</dbReference>
<dbReference type="InterPro" id="IPR002195">
    <property type="entry name" value="Dihydroorotase_CS"/>
</dbReference>
<evidence type="ECO:0000256" key="1">
    <source>
        <dbReference type="ARBA" id="ARBA00001947"/>
    </source>
</evidence>
<dbReference type="PROSITE" id="PS00483">
    <property type="entry name" value="DIHYDROOROTASE_2"/>
    <property type="match status" value="1"/>
</dbReference>
<evidence type="ECO:0000256" key="2">
    <source>
        <dbReference type="ARBA" id="ARBA00002368"/>
    </source>
</evidence>
<comment type="similarity">
    <text evidence="3">Belongs to the metallo-dependent hydrolases superfamily. DHOase family. Class I DHOase subfamily.</text>
</comment>
<evidence type="ECO:0000259" key="6">
    <source>
        <dbReference type="Pfam" id="PF01979"/>
    </source>
</evidence>
<dbReference type="RefSeq" id="WP_118656388.1">
    <property type="nucleotide sequence ID" value="NZ_JACOOK010000001.1"/>
</dbReference>
<evidence type="ECO:0000313" key="8">
    <source>
        <dbReference type="Proteomes" id="UP000636891"/>
    </source>
</evidence>
<proteinExistence type="inferred from homology"/>
<evidence type="ECO:0000313" key="7">
    <source>
        <dbReference type="EMBL" id="MBC5615867.1"/>
    </source>
</evidence>
<evidence type="ECO:0000256" key="4">
    <source>
        <dbReference type="ARBA" id="ARBA00022723"/>
    </source>
</evidence>